<organism evidence="1 2">
    <name type="scientific">Rhabditophanes sp. KR3021</name>
    <dbReference type="NCBI Taxonomy" id="114890"/>
    <lineage>
        <taxon>Eukaryota</taxon>
        <taxon>Metazoa</taxon>
        <taxon>Ecdysozoa</taxon>
        <taxon>Nematoda</taxon>
        <taxon>Chromadorea</taxon>
        <taxon>Rhabditida</taxon>
        <taxon>Tylenchina</taxon>
        <taxon>Panagrolaimomorpha</taxon>
        <taxon>Strongyloidoidea</taxon>
        <taxon>Alloionematidae</taxon>
        <taxon>Rhabditophanes</taxon>
    </lineage>
</organism>
<protein>
    <submittedName>
        <fullName evidence="2">Sorting nexin</fullName>
    </submittedName>
</protein>
<dbReference type="Proteomes" id="UP000095286">
    <property type="component" value="Unplaced"/>
</dbReference>
<name>A0AC35U6R7_9BILA</name>
<evidence type="ECO:0000313" key="1">
    <source>
        <dbReference type="Proteomes" id="UP000095286"/>
    </source>
</evidence>
<reference evidence="2" key="1">
    <citation type="submission" date="2016-11" db="UniProtKB">
        <authorList>
            <consortium name="WormBaseParasite"/>
        </authorList>
    </citation>
    <scope>IDENTIFICATION</scope>
    <source>
        <strain evidence="2">KR3021</strain>
    </source>
</reference>
<evidence type="ECO:0000313" key="2">
    <source>
        <dbReference type="WBParaSite" id="RSKR_0000820400.1"/>
    </source>
</evidence>
<dbReference type="WBParaSite" id="RSKR_0000820400.1">
    <property type="protein sequence ID" value="RSKR_0000820400.1"/>
    <property type="gene ID" value="RSKR_0000820400"/>
</dbReference>
<accession>A0AC35U6R7</accession>
<sequence length="929" mass="106023">MSQVRACYDFDAQPGTGELTIKTDEILTIIRENVDGGWMEGRNNKGKNGLFPRSYVEVIQPITPSAISAPVVPAYSQVKKLNAFDTEWENTNVVQPQPPLPPPPFHGASPQAASLYPPLVNPPKPGSAPNLVQQVQAQTPSHQGTQSFDEFDDEWTSEDEEIRDVVQGTNVIGVNNPGNRSVVSRSKSAGIDGSGMNPNKNQGTAKMKQINRFSNFVKSGMESYILGQTKVDDFFMFAIVRNNDNVEWVCDGPVVNCIVDDPKKESKLKGLKSFIAYQLQNTGNNVQVSRRYKHFDWLHDQLATKFLLIPIPPLPEKQVSGRYEEDLIEHRKNILQLWVNKICNHPVLSQSEVWKHFISCNDEKQWKIGKRQAEKDEYVGGNFFKTLRVPDEPLQTAFVEQQTEKFNRSSKAVDESVRILHDKLAETQKRMAGPHKANFRKLSDAFEALYIAFDDDKFAKNRGLSPAIKESARILSKIGDDHETHAKKNIEVTLDWLYTYKGLLSSVPDILNVHKSCLSKLKENERLLSDGKVTADQAKMVQRNVDITSYATLAEINHLTNERVDDFNSMLGTFFGQQADFYLNIGRQFEALANKFQKPIMKGCNNFLADISEETTKTSVRRRTNSESLRLLNFKEIEQDIKEEIEDIKERISNFSSRLLHFDSLPDWYQDNEYLVKGYRPPMYSYKECFKSILSIHTETGNIWSHLLGCVTFLILAAEYHYTYYEAHDVNDKIVFSIFYYCAAFCFGASTLYHTMISHSHEVLTTFCKIDYAGIALMNVGGFIPPIYYLFHNHPIALRVYLIGITVMGSSCIFVSLSAKFNQTQFRTFRALIFLCLGCSAFVPMVHYNLIYGTQRFIQNGLIYIMGMFFIDITGAFFYVSRAPERFFPGTFDFWLQSHQLFHICVLLGALVHYQCIHLMAHNFHSNIF</sequence>
<proteinExistence type="predicted"/>